<keyword evidence="2" id="KW-1185">Reference proteome</keyword>
<evidence type="ECO:0000313" key="2">
    <source>
        <dbReference type="Proteomes" id="UP000719766"/>
    </source>
</evidence>
<dbReference type="OrthoDB" id="497927at2759"/>
<dbReference type="RefSeq" id="XP_041158248.1">
    <property type="nucleotide sequence ID" value="XM_041299199.1"/>
</dbReference>
<sequence>MTIQFVTFGMFIIDEFSFADEQGKPTGKTVAPQIGGGGTYAIIGARIWLSPDTLGMIIDRGNDFPQDMQNRLLTYGSDIWHFRDDTNRLTTRSRNSYKGQFRGFEYITPRIRLTPRDLERTRLTRPASVHFICSPTRALQIVSEIQEVEEWNPTTIFEPIPDRCIPEELPSLKAVLPHITILSPNAEEALSLLSLPLIVTKSAVENAASEFLKMGVGKENSGSVIIRSGALGAYVMTSDKKGRWIDAFWSSAENIDNLMVVDVTGDSLGKYSHGRDHTDKKLGAGNSFLGGLAAGLSITNGNVYEAALYASVSASFTVQQLGLPHLTVGSNGVEEWNQDSPHRRLEVLRQRQDRNIK</sequence>
<name>A0A9P7AKM1_9AGAM</name>
<accession>A0A9P7AKM1</accession>
<proteinExistence type="predicted"/>
<gene>
    <name evidence="1" type="ORF">HD556DRAFT_1273072</name>
</gene>
<dbReference type="Proteomes" id="UP000719766">
    <property type="component" value="Unassembled WGS sequence"/>
</dbReference>
<protein>
    <submittedName>
        <fullName evidence="1">Ribokinase-like protein</fullName>
    </submittedName>
</protein>
<dbReference type="GeneID" id="64592963"/>
<dbReference type="EMBL" id="JABBWE010000043">
    <property type="protein sequence ID" value="KAG1791403.1"/>
    <property type="molecule type" value="Genomic_DNA"/>
</dbReference>
<dbReference type="SUPFAM" id="SSF53613">
    <property type="entry name" value="Ribokinase-like"/>
    <property type="match status" value="1"/>
</dbReference>
<dbReference type="PANTHER" id="PTHR47098">
    <property type="entry name" value="PROTEIN MAK32"/>
    <property type="match status" value="1"/>
</dbReference>
<dbReference type="Gene3D" id="3.40.1190.20">
    <property type="match status" value="1"/>
</dbReference>
<reference evidence="1" key="1">
    <citation type="journal article" date="2020" name="New Phytol.">
        <title>Comparative genomics reveals dynamic genome evolution in host specialist ectomycorrhizal fungi.</title>
        <authorList>
            <person name="Lofgren L.A."/>
            <person name="Nguyen N.H."/>
            <person name="Vilgalys R."/>
            <person name="Ruytinx J."/>
            <person name="Liao H.L."/>
            <person name="Branco S."/>
            <person name="Kuo A."/>
            <person name="LaButti K."/>
            <person name="Lipzen A."/>
            <person name="Andreopoulos W."/>
            <person name="Pangilinan J."/>
            <person name="Riley R."/>
            <person name="Hundley H."/>
            <person name="Na H."/>
            <person name="Barry K."/>
            <person name="Grigoriev I.V."/>
            <person name="Stajich J.E."/>
            <person name="Kennedy P.G."/>
        </authorList>
    </citation>
    <scope>NUCLEOTIDE SEQUENCE</scope>
    <source>
        <strain evidence="1">S12</strain>
    </source>
</reference>
<dbReference type="PANTHER" id="PTHR47098:SF2">
    <property type="entry name" value="PROTEIN MAK32"/>
    <property type="match status" value="1"/>
</dbReference>
<dbReference type="AlphaFoldDB" id="A0A9P7AKM1"/>
<evidence type="ECO:0000313" key="1">
    <source>
        <dbReference type="EMBL" id="KAG1791403.1"/>
    </source>
</evidence>
<dbReference type="InterPro" id="IPR029056">
    <property type="entry name" value="Ribokinase-like"/>
</dbReference>
<comment type="caution">
    <text evidence="1">The sequence shown here is derived from an EMBL/GenBank/DDBJ whole genome shotgun (WGS) entry which is preliminary data.</text>
</comment>
<organism evidence="1 2">
    <name type="scientific">Suillus plorans</name>
    <dbReference type="NCBI Taxonomy" id="116603"/>
    <lineage>
        <taxon>Eukaryota</taxon>
        <taxon>Fungi</taxon>
        <taxon>Dikarya</taxon>
        <taxon>Basidiomycota</taxon>
        <taxon>Agaricomycotina</taxon>
        <taxon>Agaricomycetes</taxon>
        <taxon>Agaricomycetidae</taxon>
        <taxon>Boletales</taxon>
        <taxon>Suillineae</taxon>
        <taxon>Suillaceae</taxon>
        <taxon>Suillus</taxon>
    </lineage>
</organism>